<reference evidence="1 2" key="1">
    <citation type="submission" date="2019-02" db="EMBL/GenBank/DDBJ databases">
        <title>Genomic Encyclopedia of Type Strains, Phase IV (KMG-IV): sequencing the most valuable type-strain genomes for metagenomic binning, comparative biology and taxonomic classification.</title>
        <authorList>
            <person name="Goeker M."/>
        </authorList>
    </citation>
    <scope>NUCLEOTIDE SEQUENCE [LARGE SCALE GENOMIC DNA]</scope>
    <source>
        <strain evidence="1 2">DSM 45622</strain>
    </source>
</reference>
<accession>A0A4Q7NV48</accession>
<evidence type="ECO:0000313" key="1">
    <source>
        <dbReference type="EMBL" id="RZS90820.1"/>
    </source>
</evidence>
<dbReference type="GO" id="GO:0003677">
    <property type="term" value="F:DNA binding"/>
    <property type="evidence" value="ECO:0007669"/>
    <property type="project" value="UniProtKB-KW"/>
</dbReference>
<name>A0A4Q7NV48_9ACTN</name>
<protein>
    <submittedName>
        <fullName evidence="1">Winged helix DNA-binding protein</fullName>
    </submittedName>
</protein>
<evidence type="ECO:0000313" key="2">
    <source>
        <dbReference type="Proteomes" id="UP000293638"/>
    </source>
</evidence>
<gene>
    <name evidence="1" type="ORF">EV189_0049</name>
</gene>
<dbReference type="RefSeq" id="WP_231115933.1">
    <property type="nucleotide sequence ID" value="NZ_SGXD01000001.1"/>
</dbReference>
<organism evidence="1 2">
    <name type="scientific">Motilibacter rhizosphaerae</name>
    <dbReference type="NCBI Taxonomy" id="598652"/>
    <lineage>
        <taxon>Bacteria</taxon>
        <taxon>Bacillati</taxon>
        <taxon>Actinomycetota</taxon>
        <taxon>Actinomycetes</taxon>
        <taxon>Motilibacterales</taxon>
        <taxon>Motilibacteraceae</taxon>
        <taxon>Motilibacter</taxon>
    </lineage>
</organism>
<dbReference type="AlphaFoldDB" id="A0A4Q7NV48"/>
<dbReference type="InterPro" id="IPR009351">
    <property type="entry name" value="AlkZ-like"/>
</dbReference>
<dbReference type="Proteomes" id="UP000293638">
    <property type="component" value="Unassembled WGS sequence"/>
</dbReference>
<comment type="caution">
    <text evidence="1">The sequence shown here is derived from an EMBL/GenBank/DDBJ whole genome shotgun (WGS) entry which is preliminary data.</text>
</comment>
<dbReference type="EMBL" id="SGXD01000001">
    <property type="protein sequence ID" value="RZS90820.1"/>
    <property type="molecule type" value="Genomic_DNA"/>
</dbReference>
<proteinExistence type="predicted"/>
<dbReference type="PANTHER" id="PTHR38479:SF2">
    <property type="entry name" value="WINGED HELIX DNA-BINDING DOMAIN-CONTAINING PROTEIN"/>
    <property type="match status" value="1"/>
</dbReference>
<sequence length="318" mass="34849">MLGAVEHLVGLQAQDVKAPYVALWSRVAGFDPYELGRMLESREVVRLPLMRDTVHLVSADDALALRPLVQPPIEAHGRGSLGPPPEVDRAELAALARTAFEEAPRTAGELRALFAERWPGADPERLARGVRADLPLMQLPPRAVWRRPGSVRHGLLERELGRPMRPTTLADMVRRYLGAFGPASVADVQTWSGLTRLAEVADGMDDLVRLRDEDGRELLDLPDAPRPGSDVPAPVRFLAPWDQVLLSHADRSRIISAEQQRVMSVAPNGRMPCAVLVDGRVGGLWRVESGAVVVEGFGPLPDDEVGREAAALEEFLRR</sequence>
<dbReference type="PANTHER" id="PTHR38479">
    <property type="entry name" value="LMO0824 PROTEIN"/>
    <property type="match status" value="1"/>
</dbReference>
<dbReference type="Pfam" id="PF06224">
    <property type="entry name" value="AlkZ-like"/>
    <property type="match status" value="1"/>
</dbReference>
<keyword evidence="2" id="KW-1185">Reference proteome</keyword>
<keyword evidence="1" id="KW-0238">DNA-binding</keyword>